<dbReference type="KEGG" id="vg:80550234"/>
<dbReference type="RefSeq" id="YP_010839955.1">
    <property type="nucleotide sequence ID" value="NC_078284.1"/>
</dbReference>
<organism evidence="2 3">
    <name type="scientific">Salmon pescarenavirus 1</name>
    <dbReference type="NCBI Taxonomy" id="2587489"/>
    <lineage>
        <taxon>Viruses</taxon>
        <taxon>Riboviria</taxon>
        <taxon>Orthornavirae</taxon>
        <taxon>Negarnaviricota</taxon>
        <taxon>Polyploviricotina</taxon>
        <taxon>Bunyaviricetes</taxon>
        <taxon>Hareavirales</taxon>
        <taxon>Arenaviridae</taxon>
        <taxon>Antennavirus</taxon>
        <taxon>Antennavirus salmonis</taxon>
    </lineage>
</organism>
<accession>A0A5B9N339</accession>
<sequence>MFESVVNWILSPIAVALMYVSYVMVFIVIMHFLIKLRCLPILFTLGLMFGRAQCFVRSVEHNTIQSVITSMRSNWLCGNMSVVLVDDVVHFVSEDLGLGNDLSYEGCTWDLSDGHVSGECLTPPPSMRGMKAGVIGRAWFQCGATRSCWKQNKGCTKVVEVSSYCGKDVQVELDDKQTTLLCENPLRGWMDSDGTTHGMMTLPEKEERESFHPTVERCLCNVAFHSGPVTSPITYSLHTSGCDTPEAFGMVGNQRVCLDPHGIQMNITRWMYGAMNGRHDVVLEVTGNKTWDAENYFLSSQYERWMIRMISVRAPNYKNGRSCLLPGKPQKDRPAELKECFIKTDTCVGGCWYKGMSLPDVDEVEREANRRKAQNGKRRNKRFISLFSVYSLKKAGFEEDGWSGNLETALSDSVILTAMAKRVDINTADIKMLKKKLSFLAKLTWEGICSNGSHSLKGNITLNFEDGSDLHVGDWCNKRTFDSIMQGRPIVENDLSALVVTLVHSRLQKREMQTSMKIVVYGALILLCLLVLRCSGRSAYVATHRHVARGGSQSCSGPHRFSKTFSRKCNCGSISLQPCDKLVNARCNNRKSVAMCLLNMPSCTPLVEPTEITSPVTVQEPESPAGYVTQTVM</sequence>
<keyword evidence="1" id="KW-0812">Transmembrane</keyword>
<keyword evidence="1" id="KW-0472">Membrane</keyword>
<evidence type="ECO:0000313" key="2">
    <source>
        <dbReference type="EMBL" id="QEG08234.1"/>
    </source>
</evidence>
<keyword evidence="1" id="KW-1133">Transmembrane helix</keyword>
<dbReference type="GeneID" id="80550234"/>
<keyword evidence="3" id="KW-1185">Reference proteome</keyword>
<evidence type="ECO:0000313" key="3">
    <source>
        <dbReference type="Proteomes" id="UP000682750"/>
    </source>
</evidence>
<evidence type="ECO:0000256" key="1">
    <source>
        <dbReference type="SAM" id="Phobius"/>
    </source>
</evidence>
<reference evidence="2" key="1">
    <citation type="submission" date="2019-03" db="EMBL/GenBank/DDBJ databases">
        <title>Endangered wild salmon infected by newly discovered viruses.</title>
        <authorList>
            <person name="Mordecai G.J."/>
            <person name="Miller K.M."/>
            <person name="DiCicco E."/>
            <person name="Schulze A.D."/>
            <person name="Kaukinen K.H."/>
            <person name="Ming T.J."/>
            <person name="Li S."/>
            <person name="Tabata A."/>
            <person name="Teffer A."/>
            <person name="Ferguson H.W."/>
            <person name="Suttle C.A."/>
        </authorList>
    </citation>
    <scope>NUCLEOTIDE SEQUENCE</scope>
    <source>
        <strain evidence="2">G518</strain>
    </source>
</reference>
<feature type="transmembrane region" description="Helical" evidence="1">
    <location>
        <begin position="12"/>
        <end position="34"/>
    </location>
</feature>
<feature type="transmembrane region" description="Helical" evidence="1">
    <location>
        <begin position="514"/>
        <end position="532"/>
    </location>
</feature>
<protein>
    <submittedName>
        <fullName evidence="2">Glycoprotein</fullName>
    </submittedName>
</protein>
<dbReference type="EMBL" id="MK611983">
    <property type="protein sequence ID" value="QEG08234.1"/>
    <property type="molecule type" value="Genomic_RNA"/>
</dbReference>
<dbReference type="Proteomes" id="UP000682750">
    <property type="component" value="Genome"/>
</dbReference>
<proteinExistence type="predicted"/>
<name>A0A5B9N339_9VIRU</name>